<feature type="coiled-coil region" evidence="1">
    <location>
        <begin position="64"/>
        <end position="94"/>
    </location>
</feature>
<accession>A0A9J7XSZ6</accession>
<dbReference type="PANTHER" id="PTHR14030">
    <property type="entry name" value="MITOTIC CHECKPOINT SERINE/THREONINE-PROTEIN KINASE BUB1"/>
    <property type="match status" value="1"/>
</dbReference>
<organism evidence="4 5">
    <name type="scientific">Cyprinus carpio carpio</name>
    <dbReference type="NCBI Taxonomy" id="630221"/>
    <lineage>
        <taxon>Eukaryota</taxon>
        <taxon>Metazoa</taxon>
        <taxon>Chordata</taxon>
        <taxon>Craniata</taxon>
        <taxon>Vertebrata</taxon>
        <taxon>Euteleostomi</taxon>
        <taxon>Actinopterygii</taxon>
        <taxon>Neopterygii</taxon>
        <taxon>Teleostei</taxon>
        <taxon>Ostariophysi</taxon>
        <taxon>Cypriniformes</taxon>
        <taxon>Cyprinidae</taxon>
        <taxon>Cyprininae</taxon>
        <taxon>Cyprinus</taxon>
    </lineage>
</organism>
<reference evidence="4" key="1">
    <citation type="submission" date="2025-08" db="UniProtKB">
        <authorList>
            <consortium name="Ensembl"/>
        </authorList>
    </citation>
    <scope>IDENTIFICATION</scope>
</reference>
<keyword evidence="3" id="KW-0472">Membrane</keyword>
<dbReference type="Gene3D" id="1.10.510.10">
    <property type="entry name" value="Transferase(Phosphotransferase) domain 1"/>
    <property type="match status" value="1"/>
</dbReference>
<feature type="compositionally biased region" description="Polar residues" evidence="2">
    <location>
        <begin position="318"/>
        <end position="340"/>
    </location>
</feature>
<evidence type="ECO:0000313" key="4">
    <source>
        <dbReference type="Ensembl" id="ENSCCRP00000109661.1"/>
    </source>
</evidence>
<dbReference type="InterPro" id="IPR011009">
    <property type="entry name" value="Kinase-like_dom_sf"/>
</dbReference>
<dbReference type="GO" id="GO:0000776">
    <property type="term" value="C:kinetochore"/>
    <property type="evidence" value="ECO:0007669"/>
    <property type="project" value="UniProtKB-ARBA"/>
</dbReference>
<feature type="region of interest" description="Disordered" evidence="2">
    <location>
        <begin position="1"/>
        <end position="35"/>
    </location>
</feature>
<dbReference type="PANTHER" id="PTHR14030:SF25">
    <property type="entry name" value="MITOTIC CHECKPOINT SERINE_THREONINE-PROTEIN KINASE BUB1 BETA"/>
    <property type="match status" value="1"/>
</dbReference>
<dbReference type="GO" id="GO:0051754">
    <property type="term" value="P:meiotic sister chromatid cohesion, centromeric"/>
    <property type="evidence" value="ECO:0007669"/>
    <property type="project" value="TreeGrafter"/>
</dbReference>
<dbReference type="GO" id="GO:0007094">
    <property type="term" value="P:mitotic spindle assembly checkpoint signaling"/>
    <property type="evidence" value="ECO:0007669"/>
    <property type="project" value="InterPro"/>
</dbReference>
<evidence type="ECO:0000256" key="3">
    <source>
        <dbReference type="SAM" id="Phobius"/>
    </source>
</evidence>
<keyword evidence="3" id="KW-0812">Transmembrane</keyword>
<dbReference type="GeneTree" id="ENSGT00940000158912"/>
<dbReference type="GO" id="GO:0005634">
    <property type="term" value="C:nucleus"/>
    <property type="evidence" value="ECO:0007669"/>
    <property type="project" value="TreeGrafter"/>
</dbReference>
<evidence type="ECO:0000313" key="5">
    <source>
        <dbReference type="Proteomes" id="UP001108240"/>
    </source>
</evidence>
<sequence>MSLEFEKLSTHNWSAPGVPSQRSQAQEEQESQPEGHVQIMYCKDQVYQEDSEFSLEELRAQRYYKSLSERASHLQKLKQDLQSQIEDKKRLIQQRNVTAEKQQVVHEEAGSSFKKSAGSCESDAAVVKSALFTVCSEQEEDRVVSSGSSVRREDDMNHSELMFFPSFFFYNERGSDAKLQKTAKPFTVFDENTLTNKTFFFRSFFLFIFFPLILSFFFLFYFTPFIIFLPFVLLFYSFSSSSANRNSLKLPTLSLKGPKSKAELSTVKDISRSEEAIINGHRNKTLCRSPDDTCEFARATQLASTPFAGATRPKASESGLTENPSRTAPESTKAPSSNATAEEKKLSPILEISQEWGGTSFATVSHNSVKHLKEPELGPAADTPEEVTESEDVCGLNVRSRLYHQADVTSFSNFQQKTGRLPDTSGDDNLCLDGELLVYCGKMETLKDFTLYCSDTSAVFLKVDWSGVPWDFFISSQLRSRWSGDGPDADVQISCYVFENGCVTLWRIPPGETLQDLLAEPRAADDVSLLVVLLLELVKQFHSCRVVHGGLKPDSLYFYLSGITALDFSNSVDLRLQTDVTSARALPSAQKYIQQGLLSPSASPYHVDLIGAAEVVHMLLFNHPMNVKQENSAWSLDEGSGSQHSVPVESFWKDFFHMILNPGQKSSELVLSELISNVRNSL</sequence>
<keyword evidence="5" id="KW-1185">Reference proteome</keyword>
<dbReference type="AlphaFoldDB" id="A0A9J7XSZ6"/>
<keyword evidence="3" id="KW-1133">Transmembrane helix</keyword>
<dbReference type="Ensembl" id="ENSCCRT00000170331.1">
    <property type="protein sequence ID" value="ENSCCRP00000109661.1"/>
    <property type="gene ID" value="ENSCCRG00000076315.1"/>
</dbReference>
<dbReference type="GO" id="GO:0004672">
    <property type="term" value="F:protein kinase activity"/>
    <property type="evidence" value="ECO:0007669"/>
    <property type="project" value="TreeGrafter"/>
</dbReference>
<feature type="region of interest" description="Disordered" evidence="2">
    <location>
        <begin position="307"/>
        <end position="346"/>
    </location>
</feature>
<proteinExistence type="predicted"/>
<dbReference type="OMA" id="HKEQNQE"/>
<dbReference type="SUPFAM" id="SSF56112">
    <property type="entry name" value="Protein kinase-like (PK-like)"/>
    <property type="match status" value="1"/>
</dbReference>
<dbReference type="Proteomes" id="UP001108240">
    <property type="component" value="Unplaced"/>
</dbReference>
<evidence type="ECO:0000256" key="1">
    <source>
        <dbReference type="SAM" id="Coils"/>
    </source>
</evidence>
<protein>
    <submittedName>
        <fullName evidence="4">BUB1 mitotic checkpoint serine/threonine kinase Ba</fullName>
    </submittedName>
</protein>
<reference evidence="4" key="2">
    <citation type="submission" date="2025-09" db="UniProtKB">
        <authorList>
            <consortium name="Ensembl"/>
        </authorList>
    </citation>
    <scope>IDENTIFICATION</scope>
</reference>
<feature type="transmembrane region" description="Helical" evidence="3">
    <location>
        <begin position="204"/>
        <end position="236"/>
    </location>
</feature>
<name>A0A9J7XSZ6_CYPCA</name>
<keyword evidence="1" id="KW-0175">Coiled coil</keyword>
<dbReference type="InterPro" id="IPR015661">
    <property type="entry name" value="Bub1/Mad3"/>
</dbReference>
<evidence type="ECO:0000256" key="2">
    <source>
        <dbReference type="SAM" id="MobiDB-lite"/>
    </source>
</evidence>